<dbReference type="GO" id="GO:0000271">
    <property type="term" value="P:polysaccharide biosynthetic process"/>
    <property type="evidence" value="ECO:0007669"/>
    <property type="project" value="InterPro"/>
</dbReference>
<dbReference type="RefSeq" id="WP_248995008.1">
    <property type="nucleotide sequence ID" value="NZ_JAKIKP010000003.1"/>
</dbReference>
<dbReference type="GO" id="GO:0015774">
    <property type="term" value="P:polysaccharide transport"/>
    <property type="evidence" value="ECO:0007669"/>
    <property type="project" value="InterPro"/>
</dbReference>
<dbReference type="Proteomes" id="UP001139333">
    <property type="component" value="Unassembled WGS sequence"/>
</dbReference>
<comment type="caution">
    <text evidence="1">The sequence shown here is derived from an EMBL/GenBank/DDBJ whole genome shotgun (WGS) entry which is preliminary data.</text>
</comment>
<sequence length="701" mass="79266">MLLTPAKTIWACSNGIVKDLHVSKFFSAKVNKVSRYAKVHADDAVVGWGEKANTQKAQAFAFQHHLPYYRLEDGFISYLSHPQEKGARYSLICDKTGVYYDATKGSDLEALCQSYKQWFDAEMETRAFKLQQKIITHGISKYNHVRDALPAWLACCDDHSVILIVDQTFGDVSVIKGLASQDSFSQMIADALAAYPNHTIVVKTHPDVIKGVKQGYINAQLCQHNNVHLLAEDVSLPSLMQKVERVFTATSQLGFEALLYGLPVHCYGMPFYAGWGLTSDKLKCERRTANLSLSQLIAASLIKYPQYINPETGDKCEVETLIEWLNLQLQDQFNTVETCYVLGFSLWKRAFIKPFIGRMAKQVKFVSRPEKLLTQVKPQNCAVLVWGKKNSSLHHKLSQRFSVWHMEDGFIRSVGLGADLRRPSCLVIDKQGMYYAPDSPSDIVTLLNKAHLSAEQHHRADRLMYTLVHHALSKYNVGQTLSKQAIFNQIRQVSEAGLQQVILVPGQFEQDQSIKSSRGRVKSNLQLLTSVRSQFPDAYIIYKEHPDLYSGVRPGALGAEQAQQYADLYLTDVDIAGLIPLCDRVCTITSLTGFEALIRGKKVSTYGSPFYAGWGLTQDDIEFPDRNKSLSLHALVYTTLVSYPRYVNWSNGYLTSPERVMQQLTDERNAYDSQGLCGRQLKSSWLARTMRKCQYFYDAYR</sequence>
<accession>A0A9X1ZJX2</accession>
<reference evidence="1" key="1">
    <citation type="submission" date="2022-01" db="EMBL/GenBank/DDBJ databases">
        <title>Whole genome-based taxonomy of the Shewanellaceae.</title>
        <authorList>
            <person name="Martin-Rodriguez A.J."/>
        </authorList>
    </citation>
    <scope>NUCLEOTIDE SEQUENCE</scope>
    <source>
        <strain evidence="1">DSM 16422</strain>
    </source>
</reference>
<dbReference type="EMBL" id="JAKIKP010000003">
    <property type="protein sequence ID" value="MCL1142332.1"/>
    <property type="molecule type" value="Genomic_DNA"/>
</dbReference>
<evidence type="ECO:0000313" key="1">
    <source>
        <dbReference type="EMBL" id="MCL1142332.1"/>
    </source>
</evidence>
<name>A0A9X1ZJX2_9GAMM</name>
<dbReference type="Pfam" id="PF05159">
    <property type="entry name" value="Capsule_synth"/>
    <property type="match status" value="2"/>
</dbReference>
<protein>
    <submittedName>
        <fullName evidence="1">Capsular polysaccharide biosynthesis protein</fullName>
    </submittedName>
</protein>
<dbReference type="InterPro" id="IPR007833">
    <property type="entry name" value="Capsule_polysaccharide_synth"/>
</dbReference>
<dbReference type="CDD" id="cd16440">
    <property type="entry name" value="beta_Kdo_transferase_KpsC_1"/>
    <property type="match status" value="1"/>
</dbReference>
<dbReference type="CDD" id="cd16439">
    <property type="entry name" value="beta_Kdo_transferase_KpsC_2"/>
    <property type="match status" value="1"/>
</dbReference>
<keyword evidence="2" id="KW-1185">Reference proteome</keyword>
<organism evidence="1 2">
    <name type="scientific">Shewanella gaetbuli</name>
    <dbReference type="NCBI Taxonomy" id="220752"/>
    <lineage>
        <taxon>Bacteria</taxon>
        <taxon>Pseudomonadati</taxon>
        <taxon>Pseudomonadota</taxon>
        <taxon>Gammaproteobacteria</taxon>
        <taxon>Alteromonadales</taxon>
        <taxon>Shewanellaceae</taxon>
        <taxon>Shewanella</taxon>
    </lineage>
</organism>
<proteinExistence type="predicted"/>
<dbReference type="AlphaFoldDB" id="A0A9X1ZJX2"/>
<gene>
    <name evidence="1" type="ORF">L2672_06440</name>
</gene>
<evidence type="ECO:0000313" key="2">
    <source>
        <dbReference type="Proteomes" id="UP001139333"/>
    </source>
</evidence>